<evidence type="ECO:0000313" key="10">
    <source>
        <dbReference type="Proteomes" id="UP000076923"/>
    </source>
</evidence>
<dbReference type="SUPFAM" id="SSF88659">
    <property type="entry name" value="Sigma3 and sigma4 domains of RNA polymerase sigma factors"/>
    <property type="match status" value="2"/>
</dbReference>
<proteinExistence type="predicted"/>
<dbReference type="Pfam" id="PF04545">
    <property type="entry name" value="Sigma70_r4"/>
    <property type="match status" value="1"/>
</dbReference>
<dbReference type="InterPro" id="IPR014284">
    <property type="entry name" value="RNA_pol_sigma-70_dom"/>
</dbReference>
<dbReference type="Gene3D" id="1.10.601.10">
    <property type="entry name" value="RNA Polymerase Primary Sigma Factor"/>
    <property type="match status" value="1"/>
</dbReference>
<dbReference type="Pfam" id="PF00140">
    <property type="entry name" value="Sigma70_r1_2"/>
    <property type="match status" value="1"/>
</dbReference>
<evidence type="ECO:0000256" key="3">
    <source>
        <dbReference type="ARBA" id="ARBA00023125"/>
    </source>
</evidence>
<feature type="domain" description="RNA polymerase sigma-70 region 2" evidence="7">
    <location>
        <begin position="54"/>
        <end position="123"/>
    </location>
</feature>
<dbReference type="InterPro" id="IPR050239">
    <property type="entry name" value="Sigma-70_RNA_pol_init_factors"/>
</dbReference>
<dbReference type="InterPro" id="IPR036388">
    <property type="entry name" value="WH-like_DNA-bd_sf"/>
</dbReference>
<keyword evidence="10" id="KW-1185">Reference proteome</keyword>
<dbReference type="PANTHER" id="PTHR30603:SF47">
    <property type="entry name" value="RNA POLYMERASE SIGMA FACTOR SIGD, CHLOROPLASTIC"/>
    <property type="match status" value="1"/>
</dbReference>
<feature type="domain" description="RNA polymerase sigma-70 region 4" evidence="8">
    <location>
        <begin position="222"/>
        <end position="275"/>
    </location>
</feature>
<dbReference type="GO" id="GO:0003677">
    <property type="term" value="F:DNA binding"/>
    <property type="evidence" value="ECO:0007669"/>
    <property type="project" value="UniProtKB-KW"/>
</dbReference>
<dbReference type="PIRSF" id="PIRSF000770">
    <property type="entry name" value="RNA_pol_sigma-SigE/K"/>
    <property type="match status" value="1"/>
</dbReference>
<dbReference type="InterPro" id="IPR007630">
    <property type="entry name" value="RNA_pol_sigma70_r4"/>
</dbReference>
<keyword evidence="4" id="KW-0804">Transcription</keyword>
<evidence type="ECO:0000259" key="8">
    <source>
        <dbReference type="Pfam" id="PF04545"/>
    </source>
</evidence>
<gene>
    <name evidence="9" type="ORF">LPB303_07010</name>
</gene>
<feature type="domain" description="RNA polymerase sigma-70 region 3" evidence="6">
    <location>
        <begin position="135"/>
        <end position="207"/>
    </location>
</feature>
<keyword evidence="2" id="KW-0731">Sigma factor</keyword>
<dbReference type="InterPro" id="IPR000943">
    <property type="entry name" value="RNA_pol_sigma70"/>
</dbReference>
<dbReference type="SUPFAM" id="SSF88946">
    <property type="entry name" value="Sigma2 domain of RNA polymerase sigma factors"/>
    <property type="match status" value="1"/>
</dbReference>
<dbReference type="PRINTS" id="PR00046">
    <property type="entry name" value="SIGMA70FCT"/>
</dbReference>
<comment type="caution">
    <text evidence="9">The sequence shown here is derived from an EMBL/GenBank/DDBJ whole genome shotgun (WGS) entry which is preliminary data.</text>
</comment>
<dbReference type="RefSeq" id="WP_068449388.1">
    <property type="nucleotide sequence ID" value="NZ_CAXHZY010000010.1"/>
</dbReference>
<dbReference type="OrthoDB" id="9809557at2"/>
<dbReference type="Gene3D" id="1.10.10.10">
    <property type="entry name" value="Winged helix-like DNA-binding domain superfamily/Winged helix DNA-binding domain"/>
    <property type="match status" value="2"/>
</dbReference>
<reference evidence="9 10" key="1">
    <citation type="submission" date="2016-02" db="EMBL/GenBank/DDBJ databases">
        <title>Draft genome sequence of Polaribacter atrinae KACC17473.</title>
        <authorList>
            <person name="Shin S.-K."/>
            <person name="Yi H."/>
        </authorList>
    </citation>
    <scope>NUCLEOTIDE SEQUENCE [LARGE SCALE GENOMIC DNA]</scope>
    <source>
        <strain evidence="9 10">KACC 17473</strain>
    </source>
</reference>
<evidence type="ECO:0000259" key="7">
    <source>
        <dbReference type="Pfam" id="PF04542"/>
    </source>
</evidence>
<name>A0A176TDW2_9FLAO</name>
<dbReference type="InterPro" id="IPR007627">
    <property type="entry name" value="RNA_pol_sigma70_r2"/>
</dbReference>
<feature type="domain" description="RNA polymerase sigma-70 region 1.2" evidence="5">
    <location>
        <begin position="17"/>
        <end position="48"/>
    </location>
</feature>
<dbReference type="GO" id="GO:0006352">
    <property type="term" value="P:DNA-templated transcription initiation"/>
    <property type="evidence" value="ECO:0007669"/>
    <property type="project" value="InterPro"/>
</dbReference>
<dbReference type="Proteomes" id="UP000076923">
    <property type="component" value="Unassembled WGS sequence"/>
</dbReference>
<dbReference type="AlphaFoldDB" id="A0A176TDW2"/>
<protein>
    <submittedName>
        <fullName evidence="9">RNA polymerase subunit sigma</fullName>
    </submittedName>
</protein>
<evidence type="ECO:0000256" key="2">
    <source>
        <dbReference type="ARBA" id="ARBA00023082"/>
    </source>
</evidence>
<dbReference type="Pfam" id="PF04542">
    <property type="entry name" value="Sigma70_r2"/>
    <property type="match status" value="1"/>
</dbReference>
<evidence type="ECO:0000259" key="6">
    <source>
        <dbReference type="Pfam" id="PF04539"/>
    </source>
</evidence>
<evidence type="ECO:0000256" key="4">
    <source>
        <dbReference type="ARBA" id="ARBA00023163"/>
    </source>
</evidence>
<dbReference type="NCBIfam" id="TIGR02937">
    <property type="entry name" value="sigma70-ECF"/>
    <property type="match status" value="1"/>
</dbReference>
<accession>A0A176TDW2</accession>
<evidence type="ECO:0000256" key="1">
    <source>
        <dbReference type="ARBA" id="ARBA00023015"/>
    </source>
</evidence>
<dbReference type="InterPro" id="IPR013324">
    <property type="entry name" value="RNA_pol_sigma_r3/r4-like"/>
</dbReference>
<dbReference type="GO" id="GO:0016987">
    <property type="term" value="F:sigma factor activity"/>
    <property type="evidence" value="ECO:0007669"/>
    <property type="project" value="UniProtKB-KW"/>
</dbReference>
<dbReference type="STRING" id="1333662.LPB303_07010"/>
<dbReference type="EMBL" id="LVWE01000028">
    <property type="protein sequence ID" value="OAD45585.1"/>
    <property type="molecule type" value="Genomic_DNA"/>
</dbReference>
<dbReference type="InterPro" id="IPR007624">
    <property type="entry name" value="RNA_pol_sigma70_r3"/>
</dbReference>
<dbReference type="Pfam" id="PF04539">
    <property type="entry name" value="Sigma70_r3"/>
    <property type="match status" value="1"/>
</dbReference>
<dbReference type="InterPro" id="IPR013325">
    <property type="entry name" value="RNA_pol_sigma_r2"/>
</dbReference>
<organism evidence="9 10">
    <name type="scientific">Polaribacter atrinae</name>
    <dbReference type="NCBI Taxonomy" id="1333662"/>
    <lineage>
        <taxon>Bacteria</taxon>
        <taxon>Pseudomonadati</taxon>
        <taxon>Bacteroidota</taxon>
        <taxon>Flavobacteriia</taxon>
        <taxon>Flavobacteriales</taxon>
        <taxon>Flavobacteriaceae</taxon>
    </lineage>
</organism>
<dbReference type="PANTHER" id="PTHR30603">
    <property type="entry name" value="RNA POLYMERASE SIGMA FACTOR RPO"/>
    <property type="match status" value="1"/>
</dbReference>
<keyword evidence="3" id="KW-0238">DNA-binding</keyword>
<dbReference type="InterPro" id="IPR009042">
    <property type="entry name" value="RNA_pol_sigma70_r1_2"/>
</dbReference>
<keyword evidence="1" id="KW-0805">Transcription regulation</keyword>
<evidence type="ECO:0000259" key="5">
    <source>
        <dbReference type="Pfam" id="PF00140"/>
    </source>
</evidence>
<dbReference type="CDD" id="cd06171">
    <property type="entry name" value="Sigma70_r4"/>
    <property type="match status" value="1"/>
</dbReference>
<sequence length="287" mass="32930">MRQLKIVKQVTNRDAKSLEKYFQEISKIGLITADEEVELALEIKKGDNRALDKLVKANLRFVVSVAKQYQGQGLKLSDLINEGNLGLVKAAKRFDETRGFKFISYAVWWIRQSIMSALAEQSRIVRLPLNKIGSINKIRKIYARLEQGAERMPTNKEIAKQLDMTETEVEQSLRNSGRHVSMDAPFKEGEDTNLYNVLQSDESPRPDKDLIKQSLSIEINRALDTLSQKEARVIKMFYGINLPSPYSLTEIGETIDLSRERVRQVKQKAIRRLQHQSKTHLLKTYLG</sequence>
<evidence type="ECO:0000313" key="9">
    <source>
        <dbReference type="EMBL" id="OAD45585.1"/>
    </source>
</evidence>